<dbReference type="GO" id="GO:0030677">
    <property type="term" value="C:ribonuclease P complex"/>
    <property type="evidence" value="ECO:0007669"/>
    <property type="project" value="TreeGrafter"/>
</dbReference>
<dbReference type="GO" id="GO:0042781">
    <property type="term" value="F:3'-tRNA processing endoribonuclease activity"/>
    <property type="evidence" value="ECO:0007669"/>
    <property type="project" value="TreeGrafter"/>
</dbReference>
<evidence type="ECO:0000256" key="7">
    <source>
        <dbReference type="HAMAP-Rule" id="MF_00227"/>
    </source>
</evidence>
<evidence type="ECO:0000256" key="2">
    <source>
        <dbReference type="ARBA" id="ARBA00022694"/>
    </source>
</evidence>
<dbReference type="SUPFAM" id="SSF54211">
    <property type="entry name" value="Ribosomal protein S5 domain 2-like"/>
    <property type="match status" value="1"/>
</dbReference>
<dbReference type="PROSITE" id="PS00648">
    <property type="entry name" value="RIBONUCLEASE_P"/>
    <property type="match status" value="1"/>
</dbReference>
<proteinExistence type="inferred from homology"/>
<evidence type="ECO:0000256" key="8">
    <source>
        <dbReference type="NCBIfam" id="TIGR00188"/>
    </source>
</evidence>
<keyword evidence="4 7" id="KW-0255">Endonuclease</keyword>
<accession>A0A9D1MZ52</accession>
<comment type="catalytic activity">
    <reaction evidence="7">
        <text>Endonucleolytic cleavage of RNA, removing 5'-extranucleotides from tRNA precursor.</text>
        <dbReference type="EC" id="3.1.26.5"/>
    </reaction>
</comment>
<dbReference type="AlphaFoldDB" id="A0A9D1MZ52"/>
<dbReference type="PANTHER" id="PTHR33992:SF1">
    <property type="entry name" value="RIBONUCLEASE P PROTEIN COMPONENT"/>
    <property type="match status" value="1"/>
</dbReference>
<dbReference type="InterPro" id="IPR014721">
    <property type="entry name" value="Ribsml_uS5_D2-typ_fold_subgr"/>
</dbReference>
<sequence>MLPGQYRLKKKKAFDATYRNHKIVSDSVITIYCGKSKKDSSLPTRFGFVVSKKYNKRAVKRNRIKRLMRECVRLAIKEKKLDKLNNYMSFIIMPKVSENSFKLKLKDVENSFYKLIQKIK</sequence>
<dbReference type="EC" id="3.1.26.5" evidence="7 8"/>
<dbReference type="EMBL" id="DVOD01000018">
    <property type="protein sequence ID" value="HIU91956.1"/>
    <property type="molecule type" value="Genomic_DNA"/>
</dbReference>
<dbReference type="Gene3D" id="3.30.230.10">
    <property type="match status" value="1"/>
</dbReference>
<name>A0A9D1MZ52_9CLOT</name>
<evidence type="ECO:0000313" key="10">
    <source>
        <dbReference type="Proteomes" id="UP000886748"/>
    </source>
</evidence>
<evidence type="ECO:0000256" key="3">
    <source>
        <dbReference type="ARBA" id="ARBA00022722"/>
    </source>
</evidence>
<keyword evidence="5 7" id="KW-0378">Hydrolase</keyword>
<dbReference type="GO" id="GO:0001682">
    <property type="term" value="P:tRNA 5'-leader removal"/>
    <property type="evidence" value="ECO:0007669"/>
    <property type="project" value="UniProtKB-UniRule"/>
</dbReference>
<comment type="function">
    <text evidence="1 7">RNaseP catalyzes the removal of the 5'-leader sequence from pre-tRNA to produce the mature 5'-terminus. It can also cleave other RNA substrates such as 4.5S RNA. The protein component plays an auxiliary but essential role in vivo by binding to the 5'-leader sequence and broadening the substrate specificity of the ribozyme.</text>
</comment>
<evidence type="ECO:0000256" key="5">
    <source>
        <dbReference type="ARBA" id="ARBA00022801"/>
    </source>
</evidence>
<dbReference type="Pfam" id="PF00825">
    <property type="entry name" value="Ribonuclease_P"/>
    <property type="match status" value="1"/>
</dbReference>
<keyword evidence="6 7" id="KW-0694">RNA-binding</keyword>
<dbReference type="HAMAP" id="MF_00227">
    <property type="entry name" value="RNase_P"/>
    <property type="match status" value="1"/>
</dbReference>
<gene>
    <name evidence="7 9" type="primary">rnpA</name>
    <name evidence="9" type="ORF">IAD26_02355</name>
</gene>
<evidence type="ECO:0000256" key="1">
    <source>
        <dbReference type="ARBA" id="ARBA00002663"/>
    </source>
</evidence>
<evidence type="ECO:0000256" key="6">
    <source>
        <dbReference type="ARBA" id="ARBA00022884"/>
    </source>
</evidence>
<reference evidence="9" key="1">
    <citation type="submission" date="2020-10" db="EMBL/GenBank/DDBJ databases">
        <authorList>
            <person name="Gilroy R."/>
        </authorList>
    </citation>
    <scope>NUCLEOTIDE SEQUENCE</scope>
    <source>
        <strain evidence="9">CHK154-7741</strain>
    </source>
</reference>
<comment type="similarity">
    <text evidence="7">Belongs to the RnpA family.</text>
</comment>
<comment type="subunit">
    <text evidence="7">Consists of a catalytic RNA component (M1 or rnpB) and a protein subunit.</text>
</comment>
<dbReference type="InterPro" id="IPR000100">
    <property type="entry name" value="RNase_P"/>
</dbReference>
<comment type="caution">
    <text evidence="9">The sequence shown here is derived from an EMBL/GenBank/DDBJ whole genome shotgun (WGS) entry which is preliminary data.</text>
</comment>
<dbReference type="PANTHER" id="PTHR33992">
    <property type="entry name" value="RIBONUCLEASE P PROTEIN COMPONENT"/>
    <property type="match status" value="1"/>
</dbReference>
<dbReference type="GO" id="GO:0000049">
    <property type="term" value="F:tRNA binding"/>
    <property type="evidence" value="ECO:0007669"/>
    <property type="project" value="UniProtKB-UniRule"/>
</dbReference>
<dbReference type="NCBIfam" id="TIGR00188">
    <property type="entry name" value="rnpA"/>
    <property type="match status" value="1"/>
</dbReference>
<dbReference type="Proteomes" id="UP000886748">
    <property type="component" value="Unassembled WGS sequence"/>
</dbReference>
<evidence type="ECO:0000313" key="9">
    <source>
        <dbReference type="EMBL" id="HIU91956.1"/>
    </source>
</evidence>
<dbReference type="InterPro" id="IPR020539">
    <property type="entry name" value="RNase_P_CS"/>
</dbReference>
<reference evidence="9" key="2">
    <citation type="journal article" date="2021" name="PeerJ">
        <title>Extensive microbial diversity within the chicken gut microbiome revealed by metagenomics and culture.</title>
        <authorList>
            <person name="Gilroy R."/>
            <person name="Ravi A."/>
            <person name="Getino M."/>
            <person name="Pursley I."/>
            <person name="Horton D.L."/>
            <person name="Alikhan N.F."/>
            <person name="Baker D."/>
            <person name="Gharbi K."/>
            <person name="Hall N."/>
            <person name="Watson M."/>
            <person name="Adriaenssens E.M."/>
            <person name="Foster-Nyarko E."/>
            <person name="Jarju S."/>
            <person name="Secka A."/>
            <person name="Antonio M."/>
            <person name="Oren A."/>
            <person name="Chaudhuri R.R."/>
            <person name="La Ragione R."/>
            <person name="Hildebrand F."/>
            <person name="Pallen M.J."/>
        </authorList>
    </citation>
    <scope>NUCLEOTIDE SEQUENCE</scope>
    <source>
        <strain evidence="9">CHK154-7741</strain>
    </source>
</reference>
<protein>
    <recommendedName>
        <fullName evidence="7 8">Ribonuclease P protein component</fullName>
        <shortName evidence="7">RNase P protein</shortName>
        <shortName evidence="7">RNaseP protein</shortName>
        <ecNumber evidence="7 8">3.1.26.5</ecNumber>
    </recommendedName>
    <alternativeName>
        <fullName evidence="7">Protein C5</fullName>
    </alternativeName>
</protein>
<keyword evidence="2 7" id="KW-0819">tRNA processing</keyword>
<dbReference type="InterPro" id="IPR020568">
    <property type="entry name" value="Ribosomal_Su5_D2-typ_SF"/>
</dbReference>
<dbReference type="GO" id="GO:0004526">
    <property type="term" value="F:ribonuclease P activity"/>
    <property type="evidence" value="ECO:0007669"/>
    <property type="project" value="UniProtKB-UniRule"/>
</dbReference>
<organism evidence="9 10">
    <name type="scientific">Candidatus Limenecus avicola</name>
    <dbReference type="NCBI Taxonomy" id="2840847"/>
    <lineage>
        <taxon>Bacteria</taxon>
        <taxon>Bacillati</taxon>
        <taxon>Bacillota</taxon>
        <taxon>Clostridia</taxon>
        <taxon>Eubacteriales</taxon>
        <taxon>Clostridiaceae</taxon>
        <taxon>Clostridiaceae incertae sedis</taxon>
        <taxon>Candidatus Limenecus</taxon>
    </lineage>
</organism>
<evidence type="ECO:0000256" key="4">
    <source>
        <dbReference type="ARBA" id="ARBA00022759"/>
    </source>
</evidence>
<keyword evidence="3 7" id="KW-0540">Nuclease</keyword>